<keyword evidence="4" id="KW-0904">Protein phosphatase</keyword>
<name>A0A0X8H140_9FIRM</name>
<dbReference type="GO" id="GO:0004725">
    <property type="term" value="F:protein tyrosine phosphatase activity"/>
    <property type="evidence" value="ECO:0007669"/>
    <property type="project" value="UniProtKB-EC"/>
</dbReference>
<dbReference type="Gene3D" id="3.20.20.140">
    <property type="entry name" value="Metal-dependent hydrolases"/>
    <property type="match status" value="1"/>
</dbReference>
<keyword evidence="7" id="KW-1185">Reference proteome</keyword>
<evidence type="ECO:0000256" key="4">
    <source>
        <dbReference type="ARBA" id="ARBA00022912"/>
    </source>
</evidence>
<dbReference type="InterPro" id="IPR016667">
    <property type="entry name" value="Caps_polysacc_synth_CpsB/CapC"/>
</dbReference>
<evidence type="ECO:0000313" key="7">
    <source>
        <dbReference type="Proteomes" id="UP000063781"/>
    </source>
</evidence>
<dbReference type="Pfam" id="PF19567">
    <property type="entry name" value="CpsB_CapC"/>
    <property type="match status" value="1"/>
</dbReference>
<dbReference type="InterPro" id="IPR016195">
    <property type="entry name" value="Pol/histidinol_Pase-like"/>
</dbReference>
<dbReference type="GO" id="GO:0030145">
    <property type="term" value="F:manganese ion binding"/>
    <property type="evidence" value="ECO:0007669"/>
    <property type="project" value="InterPro"/>
</dbReference>
<evidence type="ECO:0000313" key="6">
    <source>
        <dbReference type="EMBL" id="AMC94070.1"/>
    </source>
</evidence>
<keyword evidence="3" id="KW-0378">Hydrolase</keyword>
<sequence>MIDLHTHILFGIDDGAKDLEESLALLDLQIEQGVHTVVLTPHYNPLTQELNEFLKIRDENYIELNNAIKKTSRQIRILKGAEVYYSSKLIEMDLSELVIENTDYILIEFPTTTMPSNIKGQLSEIQVMGYIPIVAHFERYDFFRENLQLPVDLINQGVLMQVNAESVLDKTYSNFIKASAKHNWIHIIGSDTHNLNERIPNIKSAMSKYDKMSKLGESTRILNNSKNVVNNEYVNYLGPTYMRKIFGYYF</sequence>
<dbReference type="EMBL" id="CP013213">
    <property type="protein sequence ID" value="AMC94070.1"/>
    <property type="molecule type" value="Genomic_DNA"/>
</dbReference>
<dbReference type="EC" id="3.1.3.48" evidence="2"/>
<dbReference type="PIRSF" id="PIRSF016557">
    <property type="entry name" value="Caps_synth_CpsB"/>
    <property type="match status" value="1"/>
</dbReference>
<dbReference type="RefSeq" id="WP_067633432.1">
    <property type="nucleotide sequence ID" value="NZ_CP013213.1"/>
</dbReference>
<organism evidence="6 7">
    <name type="scientific">Erysipelothrix larvae</name>
    <dbReference type="NCBI Taxonomy" id="1514105"/>
    <lineage>
        <taxon>Bacteria</taxon>
        <taxon>Bacillati</taxon>
        <taxon>Bacillota</taxon>
        <taxon>Erysipelotrichia</taxon>
        <taxon>Erysipelotrichales</taxon>
        <taxon>Erysipelotrichaceae</taxon>
        <taxon>Erysipelothrix</taxon>
    </lineage>
</organism>
<dbReference type="SUPFAM" id="SSF89550">
    <property type="entry name" value="PHP domain-like"/>
    <property type="match status" value="1"/>
</dbReference>
<evidence type="ECO:0000256" key="3">
    <source>
        <dbReference type="ARBA" id="ARBA00022801"/>
    </source>
</evidence>
<dbReference type="PANTHER" id="PTHR39181">
    <property type="entry name" value="TYROSINE-PROTEIN PHOSPHATASE YWQE"/>
    <property type="match status" value="1"/>
</dbReference>
<dbReference type="OrthoDB" id="9788539at2"/>
<comment type="similarity">
    <text evidence="1">Belongs to the metallo-dependent hydrolases superfamily. CpsB/CapC family.</text>
</comment>
<protein>
    <recommendedName>
        <fullName evidence="2">protein-tyrosine-phosphatase</fullName>
        <ecNumber evidence="2">3.1.3.48</ecNumber>
    </recommendedName>
</protein>
<reference evidence="6 7" key="1">
    <citation type="submission" date="2015-10" db="EMBL/GenBank/DDBJ databases">
        <title>Erysipelothrix larvae sp. LV19 isolated from the larval gut of the rhinoceros beetle, Trypoxylus dichotomus.</title>
        <authorList>
            <person name="Lim S."/>
            <person name="Kim B.-C."/>
        </authorList>
    </citation>
    <scope>NUCLEOTIDE SEQUENCE [LARGE SCALE GENOMIC DNA]</scope>
    <source>
        <strain evidence="6 7">LV19</strain>
    </source>
</reference>
<dbReference type="PANTHER" id="PTHR39181:SF1">
    <property type="entry name" value="TYROSINE-PROTEIN PHOSPHATASE YWQE"/>
    <property type="match status" value="1"/>
</dbReference>
<dbReference type="KEGG" id="erl:AOC36_08735"/>
<accession>A0A0X8H140</accession>
<comment type="catalytic activity">
    <reaction evidence="5">
        <text>O-phospho-L-tyrosyl-[protein] + H2O = L-tyrosyl-[protein] + phosphate</text>
        <dbReference type="Rhea" id="RHEA:10684"/>
        <dbReference type="Rhea" id="RHEA-COMP:10136"/>
        <dbReference type="Rhea" id="RHEA-COMP:20101"/>
        <dbReference type="ChEBI" id="CHEBI:15377"/>
        <dbReference type="ChEBI" id="CHEBI:43474"/>
        <dbReference type="ChEBI" id="CHEBI:46858"/>
        <dbReference type="ChEBI" id="CHEBI:61978"/>
        <dbReference type="EC" id="3.1.3.48"/>
    </reaction>
</comment>
<evidence type="ECO:0000256" key="1">
    <source>
        <dbReference type="ARBA" id="ARBA00005750"/>
    </source>
</evidence>
<evidence type="ECO:0000256" key="5">
    <source>
        <dbReference type="ARBA" id="ARBA00051722"/>
    </source>
</evidence>
<evidence type="ECO:0000256" key="2">
    <source>
        <dbReference type="ARBA" id="ARBA00013064"/>
    </source>
</evidence>
<dbReference type="STRING" id="1514105.AOC36_08735"/>
<dbReference type="Proteomes" id="UP000063781">
    <property type="component" value="Chromosome"/>
</dbReference>
<gene>
    <name evidence="6" type="ORF">AOC36_08735</name>
</gene>
<proteinExistence type="inferred from homology"/>
<dbReference type="AlphaFoldDB" id="A0A0X8H140"/>